<keyword evidence="3" id="KW-0687">Ribonucleoprotein</keyword>
<name>A0ABR9VT38_9SYNC</name>
<evidence type="ECO:0000259" key="4">
    <source>
        <dbReference type="PROSITE" id="PS50126"/>
    </source>
</evidence>
<protein>
    <submittedName>
        <fullName evidence="5">30S ribosomal protein S1</fullName>
    </submittedName>
</protein>
<organism evidence="5 6">
    <name type="scientific">Synechocystis salina LEGE 00031</name>
    <dbReference type="NCBI Taxonomy" id="1828736"/>
    <lineage>
        <taxon>Bacteria</taxon>
        <taxon>Bacillati</taxon>
        <taxon>Cyanobacteriota</taxon>
        <taxon>Cyanophyceae</taxon>
        <taxon>Synechococcales</taxon>
        <taxon>Merismopediaceae</taxon>
        <taxon>Synechocystis</taxon>
    </lineage>
</organism>
<dbReference type="EMBL" id="JADEVV010000032">
    <property type="protein sequence ID" value="MBE9254507.1"/>
    <property type="molecule type" value="Genomic_DNA"/>
</dbReference>
<keyword evidence="6" id="KW-1185">Reference proteome</keyword>
<proteinExistence type="inferred from homology"/>
<feature type="domain" description="S1 motif" evidence="4">
    <location>
        <begin position="29"/>
        <end position="98"/>
    </location>
</feature>
<gene>
    <name evidence="5" type="ORF">IQ217_11770</name>
</gene>
<dbReference type="PROSITE" id="PS50126">
    <property type="entry name" value="S1"/>
    <property type="match status" value="3"/>
</dbReference>
<evidence type="ECO:0000256" key="2">
    <source>
        <dbReference type="ARBA" id="ARBA00022980"/>
    </source>
</evidence>
<evidence type="ECO:0000256" key="1">
    <source>
        <dbReference type="ARBA" id="ARBA00006767"/>
    </source>
</evidence>
<evidence type="ECO:0000313" key="6">
    <source>
        <dbReference type="Proteomes" id="UP000658720"/>
    </source>
</evidence>
<sequence>MPSSPNSAAFSLDEFAKALDKHDYHAEKGQTVHGKVCQHANEGVYVDFGGKSPGFVPLQELGLRPHAEIEESFPLDSAWDFLVTSEQNDEGQVRLSRRQLQIQQSWENLAELEESGKTLEMVVTGTNKGGVVGDVEGLRGFIPRSHLMHKDNMEALVGQVLNAHILEANQDNNKLVLTQRRIQQAESMGKIAAGNIYEGKVAKIQPYGVFVEIEGVTGLLHVSQVSGTRVDSLNTLFTFGQAISVYVQEIDEYKNRISLSTRILETYPGELVEKFDEMMVDAPNRLPLVQSKQNLHDKQEQLEKN</sequence>
<evidence type="ECO:0000256" key="3">
    <source>
        <dbReference type="ARBA" id="ARBA00023274"/>
    </source>
</evidence>
<dbReference type="InterPro" id="IPR035104">
    <property type="entry name" value="Ribosomal_protein_S1-like"/>
</dbReference>
<dbReference type="Proteomes" id="UP000658720">
    <property type="component" value="Unassembled WGS sequence"/>
</dbReference>
<reference evidence="5 6" key="1">
    <citation type="submission" date="2020-10" db="EMBL/GenBank/DDBJ databases">
        <authorList>
            <person name="Castelo-Branco R."/>
            <person name="Eusebio N."/>
            <person name="Adriana R."/>
            <person name="Vieira A."/>
            <person name="Brugerolle De Fraissinette N."/>
            <person name="Rezende De Castro R."/>
            <person name="Schneider M.P."/>
            <person name="Vasconcelos V."/>
            <person name="Leao P.N."/>
        </authorList>
    </citation>
    <scope>NUCLEOTIDE SEQUENCE [LARGE SCALE GENOMIC DNA]</scope>
    <source>
        <strain evidence="5 6">LEGE 00031</strain>
    </source>
</reference>
<dbReference type="PRINTS" id="PR00681">
    <property type="entry name" value="RIBOSOMALS1"/>
</dbReference>
<evidence type="ECO:0000313" key="5">
    <source>
        <dbReference type="EMBL" id="MBE9254507.1"/>
    </source>
</evidence>
<dbReference type="InterPro" id="IPR012340">
    <property type="entry name" value="NA-bd_OB-fold"/>
</dbReference>
<dbReference type="InterPro" id="IPR003029">
    <property type="entry name" value="S1_domain"/>
</dbReference>
<dbReference type="Pfam" id="PF00575">
    <property type="entry name" value="S1"/>
    <property type="match status" value="3"/>
</dbReference>
<dbReference type="RefSeq" id="WP_194020091.1">
    <property type="nucleotide sequence ID" value="NZ_JADEVV010000032.1"/>
</dbReference>
<dbReference type="PANTHER" id="PTHR10724">
    <property type="entry name" value="30S RIBOSOMAL PROTEIN S1"/>
    <property type="match status" value="1"/>
</dbReference>
<dbReference type="CDD" id="cd04465">
    <property type="entry name" value="S1_RPS1_repeat_ec2_hs2"/>
    <property type="match status" value="1"/>
</dbReference>
<dbReference type="SMART" id="SM00316">
    <property type="entry name" value="S1"/>
    <property type="match status" value="3"/>
</dbReference>
<comment type="caution">
    <text evidence="5">The sequence shown here is derived from an EMBL/GenBank/DDBJ whole genome shotgun (WGS) entry which is preliminary data.</text>
</comment>
<dbReference type="Gene3D" id="2.40.50.140">
    <property type="entry name" value="Nucleic acid-binding proteins"/>
    <property type="match status" value="3"/>
</dbReference>
<dbReference type="InterPro" id="IPR050437">
    <property type="entry name" value="Ribos_protein_bS1-like"/>
</dbReference>
<accession>A0ABR9VT38</accession>
<dbReference type="PANTHER" id="PTHR10724:SF7">
    <property type="entry name" value="SMALL RIBOSOMAL SUBUNIT PROTEIN BS1C"/>
    <property type="match status" value="1"/>
</dbReference>
<comment type="similarity">
    <text evidence="1">Belongs to the bacterial ribosomal protein bS1 family.</text>
</comment>
<dbReference type="SUPFAM" id="SSF50249">
    <property type="entry name" value="Nucleic acid-binding proteins"/>
    <property type="match status" value="3"/>
</dbReference>
<dbReference type="GO" id="GO:0005840">
    <property type="term" value="C:ribosome"/>
    <property type="evidence" value="ECO:0007669"/>
    <property type="project" value="UniProtKB-KW"/>
</dbReference>
<feature type="domain" description="S1 motif" evidence="4">
    <location>
        <begin position="194"/>
        <end position="262"/>
    </location>
</feature>
<feature type="domain" description="S1 motif" evidence="4">
    <location>
        <begin position="116"/>
        <end position="180"/>
    </location>
</feature>
<keyword evidence="2 5" id="KW-0689">Ribosomal protein</keyword>